<organism evidence="1 2">
    <name type="scientific">Rhodonellum psychrophilum GCM71 = DSM 17998</name>
    <dbReference type="NCBI Taxonomy" id="1123057"/>
    <lineage>
        <taxon>Bacteria</taxon>
        <taxon>Pseudomonadati</taxon>
        <taxon>Bacteroidota</taxon>
        <taxon>Cytophagia</taxon>
        <taxon>Cytophagales</taxon>
        <taxon>Cytophagaceae</taxon>
        <taxon>Rhodonellum</taxon>
    </lineage>
</organism>
<comment type="caution">
    <text evidence="1">The sequence shown here is derived from an EMBL/GenBank/DDBJ whole genome shotgun (WGS) entry which is preliminary data.</text>
</comment>
<protein>
    <submittedName>
        <fullName evidence="1">Uncharacterized protein</fullName>
    </submittedName>
</protein>
<gene>
    <name evidence="1" type="ORF">P872_18230</name>
</gene>
<keyword evidence="2" id="KW-1185">Reference proteome</keyword>
<sequence>MTFEFFLITIDSIYKGKKTKFAVLTKMFEDLLKIKLKRN</sequence>
<dbReference type="AlphaFoldDB" id="U5C2G1"/>
<evidence type="ECO:0000313" key="2">
    <source>
        <dbReference type="Proteomes" id="UP000016843"/>
    </source>
</evidence>
<dbReference type="EMBL" id="AWXR01000028">
    <property type="protein sequence ID" value="ERM82337.1"/>
    <property type="molecule type" value="Genomic_DNA"/>
</dbReference>
<proteinExistence type="predicted"/>
<name>U5C2G1_9BACT</name>
<accession>U5C2G1</accession>
<evidence type="ECO:0000313" key="1">
    <source>
        <dbReference type="EMBL" id="ERM82337.1"/>
    </source>
</evidence>
<dbReference type="Proteomes" id="UP000016843">
    <property type="component" value="Unassembled WGS sequence"/>
</dbReference>
<reference evidence="1 2" key="1">
    <citation type="journal article" date="2013" name="Genome Announc.">
        <title>Draft Genome Sequence of the Psychrophilic and Alkaliphilic Rhodonellum psychrophilum Strain GCM71T.</title>
        <authorList>
            <person name="Hauptmann A.L."/>
            <person name="Glaring M.A."/>
            <person name="Hallin P.F."/>
            <person name="Prieme A."/>
            <person name="Stougaard P."/>
        </authorList>
    </citation>
    <scope>NUCLEOTIDE SEQUENCE [LARGE SCALE GENOMIC DNA]</scope>
    <source>
        <strain evidence="1 2">GCM71</strain>
    </source>
</reference>